<organism evidence="2">
    <name type="scientific">Rhizobium leguminosarum</name>
    <dbReference type="NCBI Taxonomy" id="384"/>
    <lineage>
        <taxon>Bacteria</taxon>
        <taxon>Pseudomonadati</taxon>
        <taxon>Pseudomonadota</taxon>
        <taxon>Alphaproteobacteria</taxon>
        <taxon>Hyphomicrobiales</taxon>
        <taxon>Rhizobiaceae</taxon>
        <taxon>Rhizobium/Agrobacterium group</taxon>
        <taxon>Rhizobium</taxon>
    </lineage>
</organism>
<evidence type="ECO:0000313" key="2">
    <source>
        <dbReference type="EMBL" id="KZB01530.1"/>
    </source>
</evidence>
<keyword evidence="1" id="KW-0812">Transmembrane</keyword>
<protein>
    <recommendedName>
        <fullName evidence="3">Transmembrane protein</fullName>
    </recommendedName>
</protein>
<sequence>MQEKPGRSSPAGLFLSDLADEELRHISRVYRETGVFIMRIKMTLLAIAYVAVSVLLLAIAYQPQGSGAAQKTDRLAGSSFLVERFAG</sequence>
<reference evidence="2" key="1">
    <citation type="submission" date="2016-03" db="EMBL/GenBank/DDBJ databases">
        <title>Microsymbionts genomes from the relict species Vavilovia formosa.</title>
        <authorList>
            <person name="Chirak E."/>
            <person name="Kimeklis A."/>
            <person name="Kopat V."/>
            <person name="Andronov E."/>
        </authorList>
    </citation>
    <scope>NUCLEOTIDE SEQUENCE [LARGE SCALE GENOMIC DNA]</scope>
    <source>
        <strain evidence="2">Vaf12</strain>
    </source>
</reference>
<comment type="caution">
    <text evidence="2">The sequence shown here is derived from an EMBL/GenBank/DDBJ whole genome shotgun (WGS) entry which is preliminary data.</text>
</comment>
<evidence type="ECO:0000256" key="1">
    <source>
        <dbReference type="SAM" id="Phobius"/>
    </source>
</evidence>
<keyword evidence="1" id="KW-0472">Membrane</keyword>
<dbReference type="RefSeq" id="WP_062941204.1">
    <property type="nucleotide sequence ID" value="NZ_CP171844.1"/>
</dbReference>
<accession>A0A154INJ1</accession>
<proteinExistence type="predicted"/>
<dbReference type="EMBL" id="LVYU01000079">
    <property type="protein sequence ID" value="KZB01530.1"/>
    <property type="molecule type" value="Genomic_DNA"/>
</dbReference>
<name>A0A154INJ1_RHILE</name>
<feature type="transmembrane region" description="Helical" evidence="1">
    <location>
        <begin position="42"/>
        <end position="61"/>
    </location>
</feature>
<gene>
    <name evidence="2" type="ORF">A4A59_01225</name>
</gene>
<evidence type="ECO:0008006" key="3">
    <source>
        <dbReference type="Google" id="ProtNLM"/>
    </source>
</evidence>
<dbReference type="AlphaFoldDB" id="A0A154INJ1"/>
<keyword evidence="1" id="KW-1133">Transmembrane helix</keyword>